<dbReference type="Pfam" id="PF13673">
    <property type="entry name" value="Acetyltransf_10"/>
    <property type="match status" value="1"/>
</dbReference>
<evidence type="ECO:0000259" key="4">
    <source>
        <dbReference type="PROSITE" id="PS51186"/>
    </source>
</evidence>
<dbReference type="PANTHER" id="PTHR43877:SF1">
    <property type="entry name" value="ACETYLTRANSFERASE"/>
    <property type="match status" value="1"/>
</dbReference>
<organism evidence="5 6">
    <name type="scientific">Alkalisalibacterium limincola</name>
    <dbReference type="NCBI Taxonomy" id="2699169"/>
    <lineage>
        <taxon>Bacteria</taxon>
        <taxon>Pseudomonadati</taxon>
        <taxon>Pseudomonadota</taxon>
        <taxon>Gammaproteobacteria</taxon>
        <taxon>Lysobacterales</taxon>
        <taxon>Lysobacteraceae</taxon>
        <taxon>Alkalisalibacterium</taxon>
    </lineage>
</organism>
<evidence type="ECO:0000313" key="6">
    <source>
        <dbReference type="Proteomes" id="UP000321248"/>
    </source>
</evidence>
<dbReference type="EMBL" id="VRTS01000012">
    <property type="protein sequence ID" value="TXK59646.1"/>
    <property type="molecule type" value="Genomic_DNA"/>
</dbReference>
<evidence type="ECO:0000313" key="5">
    <source>
        <dbReference type="EMBL" id="TXK59646.1"/>
    </source>
</evidence>
<feature type="region of interest" description="Disordered" evidence="3">
    <location>
        <begin position="311"/>
        <end position="330"/>
    </location>
</feature>
<feature type="compositionally biased region" description="Basic residues" evidence="3">
    <location>
        <begin position="264"/>
        <end position="275"/>
    </location>
</feature>
<dbReference type="GO" id="GO:0016747">
    <property type="term" value="F:acyltransferase activity, transferring groups other than amino-acyl groups"/>
    <property type="evidence" value="ECO:0007669"/>
    <property type="project" value="InterPro"/>
</dbReference>
<keyword evidence="1" id="KW-0808">Transferase</keyword>
<feature type="compositionally biased region" description="Basic and acidic residues" evidence="3">
    <location>
        <begin position="214"/>
        <end position="225"/>
    </location>
</feature>
<name>A0A5C8KGZ1_9GAMM</name>
<dbReference type="InterPro" id="IPR016181">
    <property type="entry name" value="Acyl_CoA_acyltransferase"/>
</dbReference>
<evidence type="ECO:0000256" key="2">
    <source>
        <dbReference type="ARBA" id="ARBA00023315"/>
    </source>
</evidence>
<dbReference type="Proteomes" id="UP000321248">
    <property type="component" value="Unassembled WGS sequence"/>
</dbReference>
<evidence type="ECO:0000256" key="3">
    <source>
        <dbReference type="SAM" id="MobiDB-lite"/>
    </source>
</evidence>
<dbReference type="SUPFAM" id="SSF55729">
    <property type="entry name" value="Acyl-CoA N-acyltransferases (Nat)"/>
    <property type="match status" value="1"/>
</dbReference>
<dbReference type="OrthoDB" id="9796171at2"/>
<dbReference type="Gene3D" id="3.40.630.30">
    <property type="match status" value="1"/>
</dbReference>
<proteinExistence type="predicted"/>
<dbReference type="CDD" id="cd04301">
    <property type="entry name" value="NAT_SF"/>
    <property type="match status" value="1"/>
</dbReference>
<dbReference type="PANTHER" id="PTHR43877">
    <property type="entry name" value="AMINOALKYLPHOSPHONATE N-ACETYLTRANSFERASE-RELATED-RELATED"/>
    <property type="match status" value="1"/>
</dbReference>
<evidence type="ECO:0000256" key="1">
    <source>
        <dbReference type="ARBA" id="ARBA00022679"/>
    </source>
</evidence>
<dbReference type="AlphaFoldDB" id="A0A5C8KGZ1"/>
<keyword evidence="6" id="KW-1185">Reference proteome</keyword>
<feature type="compositionally biased region" description="Basic and acidic residues" evidence="3">
    <location>
        <begin position="168"/>
        <end position="189"/>
    </location>
</feature>
<accession>A0A5C8KGZ1</accession>
<feature type="region of interest" description="Disordered" evidence="3">
    <location>
        <begin position="168"/>
        <end position="305"/>
    </location>
</feature>
<reference evidence="5 6" key="1">
    <citation type="submission" date="2019-08" db="EMBL/GenBank/DDBJ databases">
        <authorList>
            <person name="Karlyshev A.V."/>
        </authorList>
    </citation>
    <scope>NUCLEOTIDE SEQUENCE [LARGE SCALE GENOMIC DNA]</scope>
    <source>
        <strain evidence="5 6">Alg18-2.2</strain>
    </source>
</reference>
<dbReference type="InterPro" id="IPR050832">
    <property type="entry name" value="Bact_Acetyltransf"/>
</dbReference>
<comment type="caution">
    <text evidence="5">The sequence shown here is derived from an EMBL/GenBank/DDBJ whole genome shotgun (WGS) entry which is preliminary data.</text>
</comment>
<dbReference type="InterPro" id="IPR000182">
    <property type="entry name" value="GNAT_dom"/>
</dbReference>
<feature type="domain" description="N-acetyltransferase" evidence="4">
    <location>
        <begin position="8"/>
        <end position="148"/>
    </location>
</feature>
<protein>
    <submittedName>
        <fullName evidence="5">GNAT family N-acetyltransferase</fullName>
    </submittedName>
</protein>
<keyword evidence="2" id="KW-0012">Acyltransferase</keyword>
<dbReference type="PROSITE" id="PS51186">
    <property type="entry name" value="GNAT"/>
    <property type="match status" value="1"/>
</dbReference>
<sequence>MSQDPQVLEFQVVPADYTADFDALRLVRETVFVQEQQVPLDEEWDDLDPQCEHVLAVDLDHRPIGTGRLTPGRKIGRMAVMKDWRGRGVGEAILLALIERARARGWDEVSLHAQVSAEGFYSRAGFSPEGERFMEAGIEHITMRRALDPLPAARGPWRPAVATLAAGARDRIAGRSRGCDGRGHRDRPAQHGGLQPRWRPAAAGASPGHRRAPRGPDRPSRRDAAGDPAATRGAGCVAPADRPRPAPGQPDRTAQPDRPGGSPRTRRLDRRRARWIRVPAAGEPLLRRGQPDGPGPGPPAHRRLRPGVRALRALHPVPRPRAVNRAQRGA</sequence>
<gene>
    <name evidence="5" type="ORF">FU658_13465</name>
</gene>